<organism evidence="1 2">
    <name type="scientific">Bradyrhizobium hipponense</name>
    <dbReference type="NCBI Taxonomy" id="2605638"/>
    <lineage>
        <taxon>Bacteria</taxon>
        <taxon>Pseudomonadati</taxon>
        <taxon>Pseudomonadota</taxon>
        <taxon>Alphaproteobacteria</taxon>
        <taxon>Hyphomicrobiales</taxon>
        <taxon>Nitrobacteraceae</taxon>
        <taxon>Bradyrhizobium</taxon>
    </lineage>
</organism>
<comment type="caution">
    <text evidence="1">The sequence shown here is derived from an EMBL/GenBank/DDBJ whole genome shotgun (WGS) entry which is preliminary data.</text>
</comment>
<reference evidence="1 2" key="1">
    <citation type="submission" date="2019-08" db="EMBL/GenBank/DDBJ databases">
        <title>Bradyrhizobium hipponensis sp. nov., a rhizobium isolated from a Lupinus angustifolius root nodule in Tunisia.</title>
        <authorList>
            <person name="Off K."/>
            <person name="Rejili M."/>
            <person name="Mars M."/>
            <person name="Brachmann A."/>
            <person name="Marin M."/>
        </authorList>
    </citation>
    <scope>NUCLEOTIDE SEQUENCE [LARGE SCALE GENOMIC DNA]</scope>
    <source>
        <strain evidence="2">aSej3</strain>
    </source>
</reference>
<evidence type="ECO:0000313" key="1">
    <source>
        <dbReference type="EMBL" id="TYO65559.1"/>
    </source>
</evidence>
<dbReference type="EMBL" id="VSTH01000051">
    <property type="protein sequence ID" value="TYO65559.1"/>
    <property type="molecule type" value="Genomic_DNA"/>
</dbReference>
<dbReference type="AlphaFoldDB" id="A0A5S4YWX1"/>
<protein>
    <submittedName>
        <fullName evidence="1">Uncharacterized protein</fullName>
    </submittedName>
</protein>
<accession>A0A5S4YWX1</accession>
<sequence>MKHTAELRLVRVVAPHFVAGFETDGVVRRAAPIIRYLVGKTDDQARQYIKSKGWKASIIPDHSPPDSGSHPFLLA</sequence>
<keyword evidence="2" id="KW-1185">Reference proteome</keyword>
<name>A0A5S4YWX1_9BRAD</name>
<dbReference type="Proteomes" id="UP000324797">
    <property type="component" value="Unassembled WGS sequence"/>
</dbReference>
<dbReference type="RefSeq" id="WP_148740493.1">
    <property type="nucleotide sequence ID" value="NZ_VSTH01000051.1"/>
</dbReference>
<gene>
    <name evidence="1" type="ORF">FXV83_16645</name>
</gene>
<evidence type="ECO:0000313" key="2">
    <source>
        <dbReference type="Proteomes" id="UP000324797"/>
    </source>
</evidence>
<proteinExistence type="predicted"/>